<keyword evidence="1" id="KW-0472">Membrane</keyword>
<keyword evidence="3" id="KW-1185">Reference proteome</keyword>
<evidence type="ECO:0000313" key="2">
    <source>
        <dbReference type="EMBL" id="CBJ28909.1"/>
    </source>
</evidence>
<proteinExistence type="predicted"/>
<keyword evidence="1" id="KW-1133">Transmembrane helix</keyword>
<dbReference type="OrthoDB" id="201504at2759"/>
<feature type="transmembrane region" description="Helical" evidence="1">
    <location>
        <begin position="119"/>
        <end position="138"/>
    </location>
</feature>
<accession>D7FIU2</accession>
<keyword evidence="1" id="KW-0812">Transmembrane</keyword>
<dbReference type="PANTHER" id="PTHR32251:SF17">
    <property type="entry name" value="STEROID 5-ALPHA REDUCTASE C-TERMINAL DOMAIN-CONTAINING PROTEIN"/>
    <property type="match status" value="1"/>
</dbReference>
<organism evidence="2 3">
    <name type="scientific">Ectocarpus siliculosus</name>
    <name type="common">Brown alga</name>
    <name type="synonym">Conferva siliculosa</name>
    <dbReference type="NCBI Taxonomy" id="2880"/>
    <lineage>
        <taxon>Eukaryota</taxon>
        <taxon>Sar</taxon>
        <taxon>Stramenopiles</taxon>
        <taxon>Ochrophyta</taxon>
        <taxon>PX clade</taxon>
        <taxon>Phaeophyceae</taxon>
        <taxon>Ectocarpales</taxon>
        <taxon>Ectocarpaceae</taxon>
        <taxon>Ectocarpus</taxon>
    </lineage>
</organism>
<protein>
    <submittedName>
        <fullName evidence="2">Uncharacterized protein</fullName>
    </submittedName>
</protein>
<dbReference type="GO" id="GO:0016020">
    <property type="term" value="C:membrane"/>
    <property type="evidence" value="ECO:0007669"/>
    <property type="project" value="TreeGrafter"/>
</dbReference>
<reference evidence="2 3" key="1">
    <citation type="journal article" date="2010" name="Nature">
        <title>The Ectocarpus genome and the independent evolution of multicellularity in brown algae.</title>
        <authorList>
            <person name="Cock J.M."/>
            <person name="Sterck L."/>
            <person name="Rouze P."/>
            <person name="Scornet D."/>
            <person name="Allen A.E."/>
            <person name="Amoutzias G."/>
            <person name="Anthouard V."/>
            <person name="Artiguenave F."/>
            <person name="Aury J.M."/>
            <person name="Badger J.H."/>
            <person name="Beszteri B."/>
            <person name="Billiau K."/>
            <person name="Bonnet E."/>
            <person name="Bothwell J.H."/>
            <person name="Bowler C."/>
            <person name="Boyen C."/>
            <person name="Brownlee C."/>
            <person name="Carrano C.J."/>
            <person name="Charrier B."/>
            <person name="Cho G.Y."/>
            <person name="Coelho S.M."/>
            <person name="Collen J."/>
            <person name="Corre E."/>
            <person name="Da Silva C."/>
            <person name="Delage L."/>
            <person name="Delaroque N."/>
            <person name="Dittami S.M."/>
            <person name="Doulbeau S."/>
            <person name="Elias M."/>
            <person name="Farnham G."/>
            <person name="Gachon C.M."/>
            <person name="Gschloessl B."/>
            <person name="Heesch S."/>
            <person name="Jabbari K."/>
            <person name="Jubin C."/>
            <person name="Kawai H."/>
            <person name="Kimura K."/>
            <person name="Kloareg B."/>
            <person name="Kupper F.C."/>
            <person name="Lang D."/>
            <person name="Le Bail A."/>
            <person name="Leblanc C."/>
            <person name="Lerouge P."/>
            <person name="Lohr M."/>
            <person name="Lopez P.J."/>
            <person name="Martens C."/>
            <person name="Maumus F."/>
            <person name="Michel G."/>
            <person name="Miranda-Saavedra D."/>
            <person name="Morales J."/>
            <person name="Moreau H."/>
            <person name="Motomura T."/>
            <person name="Nagasato C."/>
            <person name="Napoli C.A."/>
            <person name="Nelson D.R."/>
            <person name="Nyvall-Collen P."/>
            <person name="Peters A.F."/>
            <person name="Pommier C."/>
            <person name="Potin P."/>
            <person name="Poulain J."/>
            <person name="Quesneville H."/>
            <person name="Read B."/>
            <person name="Rensing S.A."/>
            <person name="Ritter A."/>
            <person name="Rousvoal S."/>
            <person name="Samanta M."/>
            <person name="Samson G."/>
            <person name="Schroeder D.C."/>
            <person name="Segurens B."/>
            <person name="Strittmatter M."/>
            <person name="Tonon T."/>
            <person name="Tregear J.W."/>
            <person name="Valentin K."/>
            <person name="von Dassow P."/>
            <person name="Yamagishi T."/>
            <person name="Van de Peer Y."/>
            <person name="Wincker P."/>
        </authorList>
    </citation>
    <scope>NUCLEOTIDE SEQUENCE [LARGE SCALE GENOMIC DNA]</scope>
    <source>
        <strain evidence="3">Ec32 / CCAP1310/4</strain>
    </source>
</reference>
<dbReference type="EMBL" id="FN649733">
    <property type="protein sequence ID" value="CBJ28909.1"/>
    <property type="molecule type" value="Genomic_DNA"/>
</dbReference>
<name>D7FIU2_ECTSI</name>
<dbReference type="InParanoid" id="D7FIU2"/>
<evidence type="ECO:0000313" key="3">
    <source>
        <dbReference type="Proteomes" id="UP000002630"/>
    </source>
</evidence>
<dbReference type="InterPro" id="IPR010721">
    <property type="entry name" value="UstE-like"/>
</dbReference>
<sequence>MSTTPATDRKPGGGFGKDLANVLFCGLLAQGVAYPLGLDAAAALAMGIQILAWVPSALAQNETFYDFTGMLTFMAVTTFSTLGFLLRFFDGEMAAMFGEGSSPAMEHPLSIATAAPRHLVATALVLTWTTRLGTFLFARIRRDGHDSRFNGVRDRPLKFLVFWFVQGIWVFFTSLPMLVLHKVDPRGT</sequence>
<dbReference type="STRING" id="2880.D7FIU2"/>
<dbReference type="Pfam" id="PF06966">
    <property type="entry name" value="DUF1295"/>
    <property type="match status" value="1"/>
</dbReference>
<feature type="transmembrane region" description="Helical" evidence="1">
    <location>
        <begin position="32"/>
        <end position="55"/>
    </location>
</feature>
<dbReference type="eggNOG" id="KOG4650">
    <property type="taxonomic scope" value="Eukaryota"/>
</dbReference>
<dbReference type="EMBL" id="FN647892">
    <property type="protein sequence ID" value="CBJ28909.1"/>
    <property type="molecule type" value="Genomic_DNA"/>
</dbReference>
<dbReference type="Proteomes" id="UP000002630">
    <property type="component" value="Linkage Group LG08"/>
</dbReference>
<dbReference type="AlphaFoldDB" id="D7FIU2"/>
<feature type="transmembrane region" description="Helical" evidence="1">
    <location>
        <begin position="67"/>
        <end position="89"/>
    </location>
</feature>
<dbReference type="PANTHER" id="PTHR32251">
    <property type="entry name" value="3-OXO-5-ALPHA-STEROID 4-DEHYDROGENASE"/>
    <property type="match status" value="1"/>
</dbReference>
<feature type="transmembrane region" description="Helical" evidence="1">
    <location>
        <begin position="159"/>
        <end position="180"/>
    </location>
</feature>
<evidence type="ECO:0000256" key="1">
    <source>
        <dbReference type="SAM" id="Phobius"/>
    </source>
</evidence>
<gene>
    <name evidence="2" type="ORF">Esi_0123_0082</name>
</gene>